<keyword evidence="10" id="KW-1185">Reference proteome</keyword>
<evidence type="ECO:0000256" key="1">
    <source>
        <dbReference type="ARBA" id="ARBA00004651"/>
    </source>
</evidence>
<feature type="transmembrane region" description="Helical" evidence="8">
    <location>
        <begin position="221"/>
        <end position="241"/>
    </location>
</feature>
<feature type="transmembrane region" description="Helical" evidence="8">
    <location>
        <begin position="322"/>
        <end position="342"/>
    </location>
</feature>
<feature type="transmembrane region" description="Helical" evidence="8">
    <location>
        <begin position="164"/>
        <end position="183"/>
    </location>
</feature>
<comment type="caution">
    <text evidence="9">The sequence shown here is derived from an EMBL/GenBank/DDBJ whole genome shotgun (WGS) entry which is preliminary data.</text>
</comment>
<keyword evidence="3" id="KW-0808">Transferase</keyword>
<feature type="transmembrane region" description="Helical" evidence="8">
    <location>
        <begin position="21"/>
        <end position="40"/>
    </location>
</feature>
<evidence type="ECO:0000256" key="7">
    <source>
        <dbReference type="ARBA" id="ARBA00024033"/>
    </source>
</evidence>
<accession>A0A5M6CM33</accession>
<feature type="transmembrane region" description="Helical" evidence="8">
    <location>
        <begin position="401"/>
        <end position="419"/>
    </location>
</feature>
<name>A0A5M6CM33_9BACT</name>
<feature type="transmembrane region" description="Helical" evidence="8">
    <location>
        <begin position="362"/>
        <end position="380"/>
    </location>
</feature>
<dbReference type="Proteomes" id="UP000323632">
    <property type="component" value="Unassembled WGS sequence"/>
</dbReference>
<feature type="transmembrane region" description="Helical" evidence="8">
    <location>
        <begin position="141"/>
        <end position="158"/>
    </location>
</feature>
<reference evidence="9 10" key="1">
    <citation type="submission" date="2019-09" db="EMBL/GenBank/DDBJ databases">
        <title>Genome sequence and assembly of Taibaiella sp.</title>
        <authorList>
            <person name="Chhetri G."/>
        </authorList>
    </citation>
    <scope>NUCLEOTIDE SEQUENCE [LARGE SCALE GENOMIC DNA]</scope>
    <source>
        <strain evidence="9 10">KVB11</strain>
    </source>
</reference>
<evidence type="ECO:0000313" key="9">
    <source>
        <dbReference type="EMBL" id="KAA5536113.1"/>
    </source>
</evidence>
<keyword evidence="6 8" id="KW-0472">Membrane</keyword>
<feature type="transmembrane region" description="Helical" evidence="8">
    <location>
        <begin position="425"/>
        <end position="444"/>
    </location>
</feature>
<feature type="transmembrane region" description="Helical" evidence="8">
    <location>
        <begin position="115"/>
        <end position="134"/>
    </location>
</feature>
<evidence type="ECO:0000256" key="6">
    <source>
        <dbReference type="ARBA" id="ARBA00023136"/>
    </source>
</evidence>
<dbReference type="GO" id="GO:0005886">
    <property type="term" value="C:plasma membrane"/>
    <property type="evidence" value="ECO:0007669"/>
    <property type="project" value="UniProtKB-SubCell"/>
</dbReference>
<dbReference type="GO" id="GO:0016758">
    <property type="term" value="F:hexosyltransferase activity"/>
    <property type="evidence" value="ECO:0007669"/>
    <property type="project" value="InterPro"/>
</dbReference>
<evidence type="ECO:0000256" key="5">
    <source>
        <dbReference type="ARBA" id="ARBA00022989"/>
    </source>
</evidence>
<comment type="similarity">
    <text evidence="7">Belongs to the glycosyltransferase 87 family.</text>
</comment>
<keyword evidence="5 8" id="KW-1133">Transmembrane helix</keyword>
<protein>
    <submittedName>
        <fullName evidence="9">DUF2029 domain-containing protein</fullName>
    </submittedName>
</protein>
<feature type="transmembrane region" description="Helical" evidence="8">
    <location>
        <begin position="190"/>
        <end position="215"/>
    </location>
</feature>
<comment type="subcellular location">
    <subcellularLocation>
        <location evidence="1">Cell membrane</location>
        <topology evidence="1">Multi-pass membrane protein</topology>
    </subcellularLocation>
</comment>
<evidence type="ECO:0000256" key="8">
    <source>
        <dbReference type="SAM" id="Phobius"/>
    </source>
</evidence>
<dbReference type="InterPro" id="IPR018584">
    <property type="entry name" value="GT87"/>
</dbReference>
<dbReference type="RefSeq" id="WP_150030686.1">
    <property type="nucleotide sequence ID" value="NZ_VWSH01000001.1"/>
</dbReference>
<dbReference type="AlphaFoldDB" id="A0A5M6CM33"/>
<evidence type="ECO:0000256" key="2">
    <source>
        <dbReference type="ARBA" id="ARBA00022475"/>
    </source>
</evidence>
<keyword evidence="4 8" id="KW-0812">Transmembrane</keyword>
<evidence type="ECO:0000256" key="3">
    <source>
        <dbReference type="ARBA" id="ARBA00022679"/>
    </source>
</evidence>
<organism evidence="9 10">
    <name type="scientific">Taibaiella lutea</name>
    <dbReference type="NCBI Taxonomy" id="2608001"/>
    <lineage>
        <taxon>Bacteria</taxon>
        <taxon>Pseudomonadati</taxon>
        <taxon>Bacteroidota</taxon>
        <taxon>Chitinophagia</taxon>
        <taxon>Chitinophagales</taxon>
        <taxon>Chitinophagaceae</taxon>
        <taxon>Taibaiella</taxon>
    </lineage>
</organism>
<dbReference type="EMBL" id="VWSH01000001">
    <property type="protein sequence ID" value="KAA5536113.1"/>
    <property type="molecule type" value="Genomic_DNA"/>
</dbReference>
<sequence>MIISKTSFVLLKMPQNLYKKILIALLLIVGVLGIIRTNTIQRSAGSGDFRNRVQGARLMKDGIIPYYYHWHPGDPVRYVSEHDIDTSHRRRVSMCTSSPLFHRVLGPFADYNEPVIDRGIFILFYAFLVIMALLTWYKSKNLLLTLLFFVPFLFSDGWCHHITLVQNYFLFGFLFFLVSFTILKKHYFFAGLLFALLFLFRLNSIVFAIPFILLFRQYKHFILGLASGLLIYVSILAFFPFERKNWTEYFSALQEHTKVHLGQLPHEQRYYNIDSLLPFPFEGENFAAMEIKRQHTPSTWVNPEASNFSLIYKFILKRQPPVLLLNGLLGFCYLSVIAAFFFVKRKQKDYNISIEQVLLTGLLFYGLSCFFSPIISNPYQMPQWMTVAALIIIFNRKIPRWLIVFFFLGIFVDLVYFPNIRGKHAISDVIFMFSTFLIIIKSDWNKNIDSNLR</sequence>
<evidence type="ECO:0000256" key="4">
    <source>
        <dbReference type="ARBA" id="ARBA00022692"/>
    </source>
</evidence>
<dbReference type="Pfam" id="PF09594">
    <property type="entry name" value="GT87"/>
    <property type="match status" value="1"/>
</dbReference>
<gene>
    <name evidence="9" type="ORF">F0919_00125</name>
</gene>
<evidence type="ECO:0000313" key="10">
    <source>
        <dbReference type="Proteomes" id="UP000323632"/>
    </source>
</evidence>
<keyword evidence="2" id="KW-1003">Cell membrane</keyword>
<proteinExistence type="inferred from homology"/>